<organism evidence="4 5">
    <name type="scientific">Pleurostoma richardsiae</name>
    <dbReference type="NCBI Taxonomy" id="41990"/>
    <lineage>
        <taxon>Eukaryota</taxon>
        <taxon>Fungi</taxon>
        <taxon>Dikarya</taxon>
        <taxon>Ascomycota</taxon>
        <taxon>Pezizomycotina</taxon>
        <taxon>Sordariomycetes</taxon>
        <taxon>Sordariomycetidae</taxon>
        <taxon>Calosphaeriales</taxon>
        <taxon>Pleurostomataceae</taxon>
        <taxon>Pleurostoma</taxon>
    </lineage>
</organism>
<dbReference type="InterPro" id="IPR011650">
    <property type="entry name" value="Peptidase_M20_dimer"/>
</dbReference>
<dbReference type="PANTHER" id="PTHR30575">
    <property type="entry name" value="PEPTIDASE M20"/>
    <property type="match status" value="1"/>
</dbReference>
<comment type="similarity">
    <text evidence="1 2">Belongs to the peptidase M20A family.</text>
</comment>
<dbReference type="EMBL" id="JANBVO010000014">
    <property type="protein sequence ID" value="KAJ9145511.1"/>
    <property type="molecule type" value="Genomic_DNA"/>
</dbReference>
<dbReference type="NCBIfam" id="TIGR01891">
    <property type="entry name" value="amidohydrolases"/>
    <property type="match status" value="1"/>
</dbReference>
<dbReference type="InterPro" id="IPR002933">
    <property type="entry name" value="Peptidase_M20"/>
</dbReference>
<dbReference type="Pfam" id="PF01546">
    <property type="entry name" value="Peptidase_M20"/>
    <property type="match status" value="1"/>
</dbReference>
<dbReference type="InterPro" id="IPR017439">
    <property type="entry name" value="Amidohydrolase"/>
</dbReference>
<dbReference type="InterPro" id="IPR036264">
    <property type="entry name" value="Bact_exopeptidase_dim_dom"/>
</dbReference>
<reference evidence="4" key="1">
    <citation type="submission" date="2022-07" db="EMBL/GenBank/DDBJ databases">
        <title>Fungi with potential for degradation of polypropylene.</title>
        <authorList>
            <person name="Gostincar C."/>
        </authorList>
    </citation>
    <scope>NUCLEOTIDE SEQUENCE</scope>
    <source>
        <strain evidence="4">EXF-13308</strain>
    </source>
</reference>
<dbReference type="SUPFAM" id="SSF53187">
    <property type="entry name" value="Zn-dependent exopeptidases"/>
    <property type="match status" value="1"/>
</dbReference>
<dbReference type="FunFam" id="3.30.70.360:FF:000004">
    <property type="entry name" value="Peptidase M20 domain-containing protein 2"/>
    <property type="match status" value="1"/>
</dbReference>
<evidence type="ECO:0000313" key="4">
    <source>
        <dbReference type="EMBL" id="KAJ9145511.1"/>
    </source>
</evidence>
<dbReference type="SUPFAM" id="SSF55031">
    <property type="entry name" value="Bacterial exopeptidase dimerisation domain"/>
    <property type="match status" value="1"/>
</dbReference>
<dbReference type="InterPro" id="IPR052030">
    <property type="entry name" value="Peptidase_M20/M20A_hydrolases"/>
</dbReference>
<evidence type="ECO:0000313" key="5">
    <source>
        <dbReference type="Proteomes" id="UP001174694"/>
    </source>
</evidence>
<proteinExistence type="inferred from homology"/>
<dbReference type="Gene3D" id="3.40.630.10">
    <property type="entry name" value="Zn peptidases"/>
    <property type="match status" value="1"/>
</dbReference>
<name>A0AA38RPF3_9PEZI</name>
<keyword evidence="5" id="KW-1185">Reference proteome</keyword>
<dbReference type="PANTHER" id="PTHR30575:SF0">
    <property type="entry name" value="XAA-ARG DIPEPTIDASE"/>
    <property type="match status" value="1"/>
</dbReference>
<dbReference type="Proteomes" id="UP001174694">
    <property type="component" value="Unassembled WGS sequence"/>
</dbReference>
<dbReference type="CDD" id="cd05672">
    <property type="entry name" value="M20_ACY1L2-like"/>
    <property type="match status" value="1"/>
</dbReference>
<dbReference type="PIRSF" id="PIRSF037226">
    <property type="entry name" value="Amidohydrolase_ACY1L2_prd"/>
    <property type="match status" value="1"/>
</dbReference>
<dbReference type="GO" id="GO:0016805">
    <property type="term" value="F:dipeptidase activity"/>
    <property type="evidence" value="ECO:0007669"/>
    <property type="project" value="InterPro"/>
</dbReference>
<evidence type="ECO:0000256" key="1">
    <source>
        <dbReference type="ARBA" id="ARBA00006247"/>
    </source>
</evidence>
<sequence>MIFLGYKANVVDVVIDSIDAASEDLRRLNLAIWNNPEIMFQEFKACKLLTEWLQNRGWSVKSEVYGIETAFEARFSVVPGGRTVCYNAEYDALPGLGHACGHNLIATSSMASAIGVSAALKALNTAGTVVVMGTPAEETGGGKLIMAEYGAWKSCDAIMMSHAMPSFSTPLCLTKASWKFRAKFRGKSAHAAVAPWDSYNACDAIVMAYNGLAMLRQKIQKTDSIQSVILEAGRVPNIIPDYSEGYFSLRSKNSQHLRELKERVIPVFDGAAAATGCTVELVWEALYEDVVSNYGLAERYQQHMINQLGLSVKDMLPLEDSIRHHDQNASSDFGNCTYLQPGIQAIFSIEANDMPHTPPFREASGTDLAHREALRVGKANALLGMDVILNDQFYSQIKEEWKEEMRKRGRL</sequence>
<feature type="domain" description="Peptidase M20 dimerisation" evidence="3">
    <location>
        <begin position="175"/>
        <end position="265"/>
    </location>
</feature>
<accession>A0AA38RPF3</accession>
<protein>
    <recommendedName>
        <fullName evidence="2">Peptidase M20 domain-containing protein 2</fullName>
    </recommendedName>
</protein>
<evidence type="ECO:0000259" key="3">
    <source>
        <dbReference type="Pfam" id="PF07687"/>
    </source>
</evidence>
<dbReference type="Pfam" id="PF07687">
    <property type="entry name" value="M20_dimer"/>
    <property type="match status" value="1"/>
</dbReference>
<dbReference type="Gene3D" id="3.30.70.360">
    <property type="match status" value="1"/>
</dbReference>
<gene>
    <name evidence="4" type="ORF">NKR23_g5278</name>
</gene>
<evidence type="ECO:0000256" key="2">
    <source>
        <dbReference type="PIRNR" id="PIRNR037226"/>
    </source>
</evidence>
<comment type="caution">
    <text evidence="4">The sequence shown here is derived from an EMBL/GenBank/DDBJ whole genome shotgun (WGS) entry which is preliminary data.</text>
</comment>
<dbReference type="AlphaFoldDB" id="A0AA38RPF3"/>
<dbReference type="InterPro" id="IPR017144">
    <property type="entry name" value="Xaa-Arg_dipeptidase"/>
</dbReference>